<evidence type="ECO:0000256" key="2">
    <source>
        <dbReference type="ARBA" id="ARBA00022737"/>
    </source>
</evidence>
<evidence type="ECO:0000256" key="3">
    <source>
        <dbReference type="ARBA" id="ARBA00022803"/>
    </source>
</evidence>
<dbReference type="Pfam" id="PF14559">
    <property type="entry name" value="TPR_19"/>
    <property type="match status" value="1"/>
</dbReference>
<dbReference type="SMART" id="SM00028">
    <property type="entry name" value="TPR"/>
    <property type="match status" value="3"/>
</dbReference>
<sequence>MAGLLVTVWEWLGIERTQDEKEIKRAYARQLKKHHPEDDPQGYQQLREAYDEALRLAKQPQRLDDDDDDGFGYGTDWDDSGYEDTEEQEEELHIPRLIVSQPEEKEEEEPNTPRLVVWEHPGGFTQTQHPVDRFMEQAEALYHDYFARIDVTRWTELLSSDLVWNVEQRELLSGRLIIFLQEHDQLPPEVWRLLDSNFHWQERISQEREFAEPLSDEFIRHLTTQVTWPGLRFSSFDPEDKVDYDAFLQLRQLALQALRQEELEAAGAYLDKAYSIYPQDPDLLRLQVDYYVRTGNAELALDACSRLIAWYPDEMDGYMYRARIWYEQVLYAEAVRECQFILTRMPENAAIRCLLGQCYMKLGDIQQAILCLEQVLESEPNDITAIVLLAKCRMKRAQAIRKKRDPERRSELLKLRQQLDYSGGRAERWKIVSLVAPKIRLAVCLVLIIGMHLMLNHAFIQHTGYTAWEWVTETFREEQTTEIVPITSQDRLKAGNHLVQFTLNEASYLGLYEYRRKDGQGAERVEFDSYLSLHKKGIKANEEKPTGWFYVGLLGDSGVIVEVDAKQAVKLNKVKNGEMTAEITGKVQDASSSGQLQELVQELLGLKGYARYRDIPVVKDTYIDARIVEEAEPESPEMPVEAMIYLVLLLPLYGHVIYGLLAVYRAARF</sequence>
<dbReference type="Proteomes" id="UP001469365">
    <property type="component" value="Unassembled WGS sequence"/>
</dbReference>
<dbReference type="PANTHER" id="PTHR44943:SF8">
    <property type="entry name" value="TPR REPEAT-CONTAINING PROTEIN MJ0263"/>
    <property type="match status" value="1"/>
</dbReference>
<accession>A0ABU9DN79</accession>
<evidence type="ECO:0000256" key="4">
    <source>
        <dbReference type="ARBA" id="ARBA00023016"/>
    </source>
</evidence>
<organism evidence="9 10">
    <name type="scientific">Paenibacillus filicis</name>
    <dbReference type="NCBI Taxonomy" id="669464"/>
    <lineage>
        <taxon>Bacteria</taxon>
        <taxon>Bacillati</taxon>
        <taxon>Bacillota</taxon>
        <taxon>Bacilli</taxon>
        <taxon>Bacillales</taxon>
        <taxon>Paenibacillaceae</taxon>
        <taxon>Paenibacillus</taxon>
    </lineage>
</organism>
<feature type="region of interest" description="Disordered" evidence="6">
    <location>
        <begin position="58"/>
        <end position="91"/>
    </location>
</feature>
<dbReference type="InterPro" id="IPR051685">
    <property type="entry name" value="Ycf3/AcsC/BcsC/TPR_MFPF"/>
</dbReference>
<dbReference type="InterPro" id="IPR019734">
    <property type="entry name" value="TPR_rpt"/>
</dbReference>
<evidence type="ECO:0000256" key="1">
    <source>
        <dbReference type="ARBA" id="ARBA00022705"/>
    </source>
</evidence>
<feature type="domain" description="J" evidence="8">
    <location>
        <begin position="7"/>
        <end position="72"/>
    </location>
</feature>
<keyword evidence="7" id="KW-0812">Transmembrane</keyword>
<protein>
    <submittedName>
        <fullName evidence="9">Tetratricopeptide repeat protein</fullName>
    </submittedName>
</protein>
<dbReference type="PANTHER" id="PTHR44943">
    <property type="entry name" value="CELLULOSE SYNTHASE OPERON PROTEIN C"/>
    <property type="match status" value="1"/>
</dbReference>
<gene>
    <name evidence="9" type="ORF">WMW72_20680</name>
</gene>
<keyword evidence="1" id="KW-0235">DNA replication</keyword>
<feature type="transmembrane region" description="Helical" evidence="7">
    <location>
        <begin position="642"/>
        <end position="664"/>
    </location>
</feature>
<dbReference type="InterPro" id="IPR036869">
    <property type="entry name" value="J_dom_sf"/>
</dbReference>
<dbReference type="PROSITE" id="PS50076">
    <property type="entry name" value="DNAJ_2"/>
    <property type="match status" value="1"/>
</dbReference>
<evidence type="ECO:0000313" key="10">
    <source>
        <dbReference type="Proteomes" id="UP001469365"/>
    </source>
</evidence>
<comment type="caution">
    <text evidence="9">The sequence shown here is derived from an EMBL/GenBank/DDBJ whole genome shotgun (WGS) entry which is preliminary data.</text>
</comment>
<keyword evidence="7" id="KW-0472">Membrane</keyword>
<evidence type="ECO:0000256" key="6">
    <source>
        <dbReference type="SAM" id="MobiDB-lite"/>
    </source>
</evidence>
<dbReference type="InterPro" id="IPR001623">
    <property type="entry name" value="DnaJ_domain"/>
</dbReference>
<keyword evidence="7" id="KW-1133">Transmembrane helix</keyword>
<evidence type="ECO:0000256" key="7">
    <source>
        <dbReference type="SAM" id="Phobius"/>
    </source>
</evidence>
<feature type="repeat" description="TPR" evidence="5">
    <location>
        <begin position="349"/>
        <end position="382"/>
    </location>
</feature>
<dbReference type="Gene3D" id="1.25.40.10">
    <property type="entry name" value="Tetratricopeptide repeat domain"/>
    <property type="match status" value="1"/>
</dbReference>
<evidence type="ECO:0000259" key="8">
    <source>
        <dbReference type="PROSITE" id="PS50076"/>
    </source>
</evidence>
<evidence type="ECO:0000313" key="9">
    <source>
        <dbReference type="EMBL" id="MEK8130325.1"/>
    </source>
</evidence>
<reference evidence="9 10" key="1">
    <citation type="submission" date="2024-04" db="EMBL/GenBank/DDBJ databases">
        <title>draft genome sequnece of Paenibacillus filicis.</title>
        <authorList>
            <person name="Kim D.-U."/>
        </authorList>
    </citation>
    <scope>NUCLEOTIDE SEQUENCE [LARGE SCALE GENOMIC DNA]</scope>
    <source>
        <strain evidence="9 10">KACC14197</strain>
    </source>
</reference>
<keyword evidence="3 5" id="KW-0802">TPR repeat</keyword>
<dbReference type="SUPFAM" id="SSF46565">
    <property type="entry name" value="Chaperone J-domain"/>
    <property type="match status" value="1"/>
</dbReference>
<dbReference type="CDD" id="cd06257">
    <property type="entry name" value="DnaJ"/>
    <property type="match status" value="1"/>
</dbReference>
<keyword evidence="10" id="KW-1185">Reference proteome</keyword>
<keyword evidence="4" id="KW-0346">Stress response</keyword>
<proteinExistence type="predicted"/>
<dbReference type="EMBL" id="JBBPCC010000014">
    <property type="protein sequence ID" value="MEK8130325.1"/>
    <property type="molecule type" value="Genomic_DNA"/>
</dbReference>
<dbReference type="Gene3D" id="1.10.287.110">
    <property type="entry name" value="DnaJ domain"/>
    <property type="match status" value="1"/>
</dbReference>
<dbReference type="PROSITE" id="PS50005">
    <property type="entry name" value="TPR"/>
    <property type="match status" value="1"/>
</dbReference>
<name>A0ABU9DN79_9BACL</name>
<dbReference type="SUPFAM" id="SSF48452">
    <property type="entry name" value="TPR-like"/>
    <property type="match status" value="1"/>
</dbReference>
<keyword evidence="2" id="KW-0677">Repeat</keyword>
<feature type="compositionally biased region" description="Acidic residues" evidence="6">
    <location>
        <begin position="64"/>
        <end position="90"/>
    </location>
</feature>
<dbReference type="InterPro" id="IPR011990">
    <property type="entry name" value="TPR-like_helical_dom_sf"/>
</dbReference>
<evidence type="ECO:0000256" key="5">
    <source>
        <dbReference type="PROSITE-ProRule" id="PRU00339"/>
    </source>
</evidence>